<evidence type="ECO:0000313" key="2">
    <source>
        <dbReference type="Proteomes" id="UP000070080"/>
    </source>
</evidence>
<reference evidence="2" key="1">
    <citation type="submission" date="2016-01" db="EMBL/GenBank/DDBJ databases">
        <authorList>
            <person name="Mitreva M."/>
            <person name="Pepin K.H."/>
            <person name="Mihindukulasuriya K.A."/>
            <person name="Fulton R."/>
            <person name="Fronick C."/>
            <person name="O'Laughlin M."/>
            <person name="Miner T."/>
            <person name="Herter B."/>
            <person name="Rosa B.A."/>
            <person name="Cordes M."/>
            <person name="Tomlinson C."/>
            <person name="Wollam A."/>
            <person name="Palsikar V.B."/>
            <person name="Mardis E.R."/>
            <person name="Wilson R.K."/>
        </authorList>
    </citation>
    <scope>NUCLEOTIDE SEQUENCE [LARGE SCALE GENOMIC DNA]</scope>
    <source>
        <strain evidence="2">KA00274</strain>
    </source>
</reference>
<dbReference type="EMBL" id="LSCV01000005">
    <property type="protein sequence ID" value="KXB42178.1"/>
    <property type="molecule type" value="Genomic_DNA"/>
</dbReference>
<organism evidence="1 2">
    <name type="scientific">Amygdalobacter nucleatus</name>
    <dbReference type="NCBI Taxonomy" id="3029274"/>
    <lineage>
        <taxon>Bacteria</taxon>
        <taxon>Bacillati</taxon>
        <taxon>Bacillota</taxon>
        <taxon>Clostridia</taxon>
        <taxon>Eubacteriales</taxon>
        <taxon>Oscillospiraceae</taxon>
        <taxon>Amygdalobacter</taxon>
    </lineage>
</organism>
<proteinExistence type="predicted"/>
<dbReference type="Proteomes" id="UP000070080">
    <property type="component" value="Unassembled WGS sequence"/>
</dbReference>
<dbReference type="AlphaFoldDB" id="A0A133YG71"/>
<sequence>MRFIIYNIVEVYEGKSKMTISATELKSNLGKYLLLAASEAIFITKSGRVVAKLTSPYQDNVKTAKSLFGILPKDVTLEEARAERLNQI</sequence>
<name>A0A133YG71_9FIRM</name>
<protein>
    <submittedName>
        <fullName evidence="1">Prevent-host-death family protein</fullName>
    </submittedName>
</protein>
<gene>
    <name evidence="1" type="ORF">HMPREF1872_00352</name>
</gene>
<keyword evidence="2" id="KW-1185">Reference proteome</keyword>
<dbReference type="STRING" id="1497955.HMPREF1872_00352"/>
<comment type="caution">
    <text evidence="1">The sequence shown here is derived from an EMBL/GenBank/DDBJ whole genome shotgun (WGS) entry which is preliminary data.</text>
</comment>
<accession>A0A133YG71</accession>
<evidence type="ECO:0000313" key="1">
    <source>
        <dbReference type="EMBL" id="KXB42178.1"/>
    </source>
</evidence>